<reference evidence="2 3" key="1">
    <citation type="journal article" date="2016" name="Gene">
        <title>PacBio SMRT assembly of a complex multi-replicon genome reveals chlorocatechol degradative operon in a region of genome plasticity.</title>
        <authorList>
            <person name="Ricker N."/>
            <person name="Shen S.Y."/>
            <person name="Goordial J."/>
            <person name="Jin S."/>
            <person name="Fulthorpe R.R."/>
        </authorList>
    </citation>
    <scope>NUCLEOTIDE SEQUENCE [LARGE SCALE GENOMIC DNA]</scope>
    <source>
        <strain evidence="2 3">OLGA172</strain>
    </source>
</reference>
<dbReference type="GO" id="GO:0019171">
    <property type="term" value="F:(3R)-hydroxyacyl-[acyl-carrier-protein] dehydratase activity"/>
    <property type="evidence" value="ECO:0007669"/>
    <property type="project" value="TreeGrafter"/>
</dbReference>
<dbReference type="EMBL" id="CP014578">
    <property type="protein sequence ID" value="ANB72104.1"/>
    <property type="molecule type" value="Genomic_DNA"/>
</dbReference>
<dbReference type="SUPFAM" id="SSF54637">
    <property type="entry name" value="Thioesterase/thiol ester dehydrase-isomerase"/>
    <property type="match status" value="1"/>
</dbReference>
<organism evidence="2 3">
    <name type="scientific">Paraburkholderia phytofirmans OLGA172</name>
    <dbReference type="NCBI Taxonomy" id="1417228"/>
    <lineage>
        <taxon>Bacteria</taxon>
        <taxon>Pseudomonadati</taxon>
        <taxon>Pseudomonadota</taxon>
        <taxon>Betaproteobacteria</taxon>
        <taxon>Burkholderiales</taxon>
        <taxon>Burkholderiaceae</taxon>
        <taxon>Paraburkholderia</taxon>
    </lineage>
</organism>
<sequence>MDNLFPGWTHRTEVLRQRIDPSAVSALAATLDFTIEHAEGKRLPPGWHWLFFNPVARRSSLGEDGHPIREASSFLPPVPLPRRMWAGSRIRYLSELPICAEATRSSRILHITNKEGRAGRLCFVTVEHRIAINCKGKPVDYIVEEQDIVYREAVQPISRPANVVAAPDAPVQWRERLTPDNTMLFRYSALTFNGHRIHYDQSYARDVEGYRDLVVHGPLTATLLQNFAQDCKPQSKLSAFEFKGLSPLFVNETLELQAWCDPDDGSRLNMRAVDSRGAIAMQATAHLEDM</sequence>
<name>A0A160FIZ3_9BURK</name>
<keyword evidence="3" id="KW-1185">Reference proteome</keyword>
<dbReference type="Gene3D" id="3.10.129.10">
    <property type="entry name" value="Hotdog Thioesterase"/>
    <property type="match status" value="1"/>
</dbReference>
<dbReference type="Proteomes" id="UP000076852">
    <property type="component" value="Chromosome 1"/>
</dbReference>
<gene>
    <name evidence="2" type="ORF">AYM40_06755</name>
</gene>
<feature type="domain" description="FAS1-like dehydratase" evidence="1">
    <location>
        <begin position="74"/>
        <end position="139"/>
    </location>
</feature>
<evidence type="ECO:0000313" key="3">
    <source>
        <dbReference type="Proteomes" id="UP000076852"/>
    </source>
</evidence>
<dbReference type="STRING" id="1804984.AYM40_06755"/>
<dbReference type="RefSeq" id="WP_082854975.1">
    <property type="nucleotide sequence ID" value="NZ_CP014578.1"/>
</dbReference>
<dbReference type="InterPro" id="IPR029069">
    <property type="entry name" value="HotDog_dom_sf"/>
</dbReference>
<dbReference type="Pfam" id="PF13452">
    <property type="entry name" value="FAS1_DH_region"/>
    <property type="match status" value="1"/>
</dbReference>
<dbReference type="KEGG" id="buz:AYM40_06755"/>
<accession>A0A160FIZ3</accession>
<evidence type="ECO:0000313" key="2">
    <source>
        <dbReference type="EMBL" id="ANB72104.1"/>
    </source>
</evidence>
<dbReference type="AlphaFoldDB" id="A0A160FIZ3"/>
<dbReference type="InterPro" id="IPR052741">
    <property type="entry name" value="Mitochondrial_HTD2"/>
</dbReference>
<proteinExistence type="predicted"/>
<dbReference type="InterPro" id="IPR039569">
    <property type="entry name" value="FAS1-like_DH_region"/>
</dbReference>
<evidence type="ECO:0000259" key="1">
    <source>
        <dbReference type="Pfam" id="PF13452"/>
    </source>
</evidence>
<dbReference type="OrthoDB" id="7183822at2"/>
<protein>
    <recommendedName>
        <fullName evidence="1">FAS1-like dehydratase domain-containing protein</fullName>
    </recommendedName>
</protein>
<dbReference type="PANTHER" id="PTHR28152">
    <property type="entry name" value="HYDROXYACYL-THIOESTER DEHYDRATASE TYPE 2, MITOCHONDRIAL"/>
    <property type="match status" value="1"/>
</dbReference>
<dbReference type="PANTHER" id="PTHR28152:SF1">
    <property type="entry name" value="HYDROXYACYL-THIOESTER DEHYDRATASE TYPE 2, MITOCHONDRIAL"/>
    <property type="match status" value="1"/>
</dbReference>